<dbReference type="SUPFAM" id="SSF49265">
    <property type="entry name" value="Fibronectin type III"/>
    <property type="match status" value="2"/>
</dbReference>
<dbReference type="SMART" id="SM00060">
    <property type="entry name" value="FN3"/>
    <property type="match status" value="3"/>
</dbReference>
<dbReference type="EMBL" id="CP003360">
    <property type="protein sequence ID" value="AFM25741.1"/>
    <property type="molecule type" value="Genomic_DNA"/>
</dbReference>
<feature type="domain" description="Fibronectin type-III" evidence="1">
    <location>
        <begin position="153"/>
        <end position="251"/>
    </location>
</feature>
<dbReference type="PROSITE" id="PS50853">
    <property type="entry name" value="FN3"/>
    <property type="match status" value="1"/>
</dbReference>
<dbReference type="InterPro" id="IPR036116">
    <property type="entry name" value="FN3_sf"/>
</dbReference>
<dbReference type="Proteomes" id="UP000006055">
    <property type="component" value="Chromosome"/>
</dbReference>
<protein>
    <submittedName>
        <fullName evidence="2">Fibronectin type III domain-containing protein</fullName>
    </submittedName>
</protein>
<evidence type="ECO:0000313" key="3">
    <source>
        <dbReference type="Proteomes" id="UP000006055"/>
    </source>
</evidence>
<gene>
    <name evidence="2" type="ordered locus">Desti_3079</name>
</gene>
<organism evidence="2 3">
    <name type="scientific">Desulfomonile tiedjei (strain ATCC 49306 / DSM 6799 / DCB-1)</name>
    <dbReference type="NCBI Taxonomy" id="706587"/>
    <lineage>
        <taxon>Bacteria</taxon>
        <taxon>Pseudomonadati</taxon>
        <taxon>Thermodesulfobacteriota</taxon>
        <taxon>Desulfomonilia</taxon>
        <taxon>Desulfomonilales</taxon>
        <taxon>Desulfomonilaceae</taxon>
        <taxon>Desulfomonile</taxon>
    </lineage>
</organism>
<evidence type="ECO:0000259" key="1">
    <source>
        <dbReference type="PROSITE" id="PS50853"/>
    </source>
</evidence>
<evidence type="ECO:0000313" key="2">
    <source>
        <dbReference type="EMBL" id="AFM25741.1"/>
    </source>
</evidence>
<dbReference type="AlphaFoldDB" id="I4C850"/>
<dbReference type="CDD" id="cd00063">
    <property type="entry name" value="FN3"/>
    <property type="match status" value="2"/>
</dbReference>
<dbReference type="STRING" id="706587.Desti_3079"/>
<reference evidence="3" key="1">
    <citation type="submission" date="2012-06" db="EMBL/GenBank/DDBJ databases">
        <title>Complete sequence of chromosome of Desulfomonile tiedjei DSM 6799.</title>
        <authorList>
            <person name="Lucas S."/>
            <person name="Copeland A."/>
            <person name="Lapidus A."/>
            <person name="Glavina del Rio T."/>
            <person name="Dalin E."/>
            <person name="Tice H."/>
            <person name="Bruce D."/>
            <person name="Goodwin L."/>
            <person name="Pitluck S."/>
            <person name="Peters L."/>
            <person name="Ovchinnikova G."/>
            <person name="Zeytun A."/>
            <person name="Lu M."/>
            <person name="Kyrpides N."/>
            <person name="Mavromatis K."/>
            <person name="Ivanova N."/>
            <person name="Brettin T."/>
            <person name="Detter J.C."/>
            <person name="Han C."/>
            <person name="Larimer F."/>
            <person name="Land M."/>
            <person name="Hauser L."/>
            <person name="Markowitz V."/>
            <person name="Cheng J.-F."/>
            <person name="Hugenholtz P."/>
            <person name="Woyke T."/>
            <person name="Wu D."/>
            <person name="Spring S."/>
            <person name="Schroeder M."/>
            <person name="Brambilla E."/>
            <person name="Klenk H.-P."/>
            <person name="Eisen J.A."/>
        </authorList>
    </citation>
    <scope>NUCLEOTIDE SEQUENCE [LARGE SCALE GENOMIC DNA]</scope>
    <source>
        <strain evidence="3">ATCC 49306 / DSM 6799 / DCB-1</strain>
    </source>
</reference>
<dbReference type="HOGENOM" id="CLU_798600_0_0_7"/>
<dbReference type="InterPro" id="IPR013783">
    <property type="entry name" value="Ig-like_fold"/>
</dbReference>
<dbReference type="Gene3D" id="2.60.40.10">
    <property type="entry name" value="Immunoglobulins"/>
    <property type="match status" value="3"/>
</dbReference>
<dbReference type="KEGG" id="dti:Desti_3079"/>
<keyword evidence="3" id="KW-1185">Reference proteome</keyword>
<dbReference type="eggNOG" id="COG4733">
    <property type="taxonomic scope" value="Bacteria"/>
</dbReference>
<dbReference type="InterPro" id="IPR003961">
    <property type="entry name" value="FN3_dom"/>
</dbReference>
<sequence length="347" mass="38924">MRASGRVFACIALVVCLFVGCGYKTSPRPATATVPGDMGLVDAFAYPDRIMLRWEVPAMNADGSPLKDLSGFKIYRLSRKIGEECENCRFEGKPYANVDFQKPVNAEIVDGKVMYNDRNVAHGNVYTYIVAAYNLKGREGKPSPQVPVTFQEPPPAPENVNAHATPNAVTLIWTAPGEKEAVQGYRIYRGSTDALDQMKKVGTTKSDEVSFTDKTVEKDKTYYYVVRSLRVANEVSIESRPSTAVRVTVPGEVETPINVRTNVTTTGIRVSWEQSTITGKRVFYNLYRSEGNGAFQRINIAPIRDSWFLDRKVRRGATYRYAVTAYFEDRPEYESSRAVTEAVRYNR</sequence>
<name>I4C850_DESTA</name>
<dbReference type="PROSITE" id="PS51257">
    <property type="entry name" value="PROKAR_LIPOPROTEIN"/>
    <property type="match status" value="1"/>
</dbReference>
<proteinExistence type="predicted"/>
<accession>I4C850</accession>